<evidence type="ECO:0000313" key="2">
    <source>
        <dbReference type="Proteomes" id="UP000241818"/>
    </source>
</evidence>
<dbReference type="GeneID" id="36575964"/>
<name>A0A2T3BEP5_AMORE</name>
<proteinExistence type="predicted"/>
<protein>
    <submittedName>
        <fullName evidence="1">Uncharacterized protein</fullName>
    </submittedName>
</protein>
<organism evidence="1 2">
    <name type="scientific">Amorphotheca resinae ATCC 22711</name>
    <dbReference type="NCBI Taxonomy" id="857342"/>
    <lineage>
        <taxon>Eukaryota</taxon>
        <taxon>Fungi</taxon>
        <taxon>Dikarya</taxon>
        <taxon>Ascomycota</taxon>
        <taxon>Pezizomycotina</taxon>
        <taxon>Leotiomycetes</taxon>
        <taxon>Helotiales</taxon>
        <taxon>Amorphothecaceae</taxon>
        <taxon>Amorphotheca</taxon>
    </lineage>
</organism>
<accession>A0A2T3BEP5</accession>
<sequence length="69" mass="7641">MLACADQMILSVLRTWIMSLVGVIWSSYRHTSNGEAAYIKDNLVPHKQVTRPSPAQKYGVPAMIPALTI</sequence>
<evidence type="ECO:0000313" key="1">
    <source>
        <dbReference type="EMBL" id="PSS27854.1"/>
    </source>
</evidence>
<dbReference type="RefSeq" id="XP_024725379.1">
    <property type="nucleotide sequence ID" value="XM_024867883.1"/>
</dbReference>
<keyword evidence="2" id="KW-1185">Reference proteome</keyword>
<dbReference type="InParanoid" id="A0A2T3BEP5"/>
<reference evidence="1 2" key="1">
    <citation type="journal article" date="2018" name="New Phytol.">
        <title>Comparative genomics and transcriptomics depict ericoid mycorrhizal fungi as versatile saprotrophs and plant mutualists.</title>
        <authorList>
            <person name="Martino E."/>
            <person name="Morin E."/>
            <person name="Grelet G.A."/>
            <person name="Kuo A."/>
            <person name="Kohler A."/>
            <person name="Daghino S."/>
            <person name="Barry K.W."/>
            <person name="Cichocki N."/>
            <person name="Clum A."/>
            <person name="Dockter R.B."/>
            <person name="Hainaut M."/>
            <person name="Kuo R.C."/>
            <person name="LaButti K."/>
            <person name="Lindahl B.D."/>
            <person name="Lindquist E.A."/>
            <person name="Lipzen A."/>
            <person name="Khouja H.R."/>
            <person name="Magnuson J."/>
            <person name="Murat C."/>
            <person name="Ohm R.A."/>
            <person name="Singer S.W."/>
            <person name="Spatafora J.W."/>
            <person name="Wang M."/>
            <person name="Veneault-Fourrey C."/>
            <person name="Henrissat B."/>
            <person name="Grigoriev I.V."/>
            <person name="Martin F.M."/>
            <person name="Perotto S."/>
        </authorList>
    </citation>
    <scope>NUCLEOTIDE SEQUENCE [LARGE SCALE GENOMIC DNA]</scope>
    <source>
        <strain evidence="1 2">ATCC 22711</strain>
    </source>
</reference>
<dbReference type="Proteomes" id="UP000241818">
    <property type="component" value="Unassembled WGS sequence"/>
</dbReference>
<gene>
    <name evidence="1" type="ORF">M430DRAFT_46920</name>
</gene>
<dbReference type="AlphaFoldDB" id="A0A2T3BEP5"/>
<dbReference type="EMBL" id="KZ679006">
    <property type="protein sequence ID" value="PSS27854.1"/>
    <property type="molecule type" value="Genomic_DNA"/>
</dbReference>